<feature type="region of interest" description="Disordered" evidence="6">
    <location>
        <begin position="47"/>
        <end position="141"/>
    </location>
</feature>
<evidence type="ECO:0000313" key="8">
    <source>
        <dbReference type="EMBL" id="CAG8785219.1"/>
    </source>
</evidence>
<sequence length="978" mass="108643">MLGNLTATARVFERTLVLSNHRTIYLFKPCKHAIKIRSFHSTITRSFANSPSDSPTGNNSPLKPAIDNNKSNVSPPNTAKESPPAAAAQEETESNKPSEESLPPPSDNNATEHVAEYILRSPTRRKRSITRSRSRVSKSSNSYKPVIPQLFLKENYLPIKNNKHSFASMSYPLEDGIRDEILYSARANLFSVPKGNGIPARRGHILLNCPIEGASYYLDSIVKSVASSLHADLLTFDRQDLMELTANMFSRKGNVTPWPLFPELKGFNPYIAASPYSTTSSFSSEDDIEDDVFMDEEGFESSSSRGSGYENKTLADNFQYSSPQTNGSLRAEMKVILDKIDRFFETLVSTSFSDNTNSSKTTSSTPKIIYFRDVGDLVPTTFGTALINSLVEAVQNQRYLGDQMMIIAGYSPSLFAMEKKSSLSSPSSCVPSHEIQWVSVDIFPNPAMLAAFTHIAIPPPSSPVLAQHLQTMIAEDKNVAIRHINVRTLKAVCASKGAYFKVNDIKELGCLLAQLDGLDNEVWGFERVHRLVMNAIGISLERQDLSTLNDQIYLEVEHFILASNTLRANQKLRKDFVESASSNNDVANKGPEKLVSIVGIGDGKINLSNRKNMRKEDLDKYEKKLLGCVVDPDFLTSEDSNFKWCYVKCVENIFVGFSDIHVAQSTVQTLQTLITLPLMRPQSFSYGVLRRHFISGVLLFGPPGTGKTMLAKAVAKESGSTVIEIKSSDVYDMYVGEGEKNVRAIFSLARKLSPCVIFLDELDAIFGSRRSDIHNGAHREIINQFMAEWDGLTSRNEGVLIMGATNRPFDLDDAILRRMPRRILIDLPTEKDREQILHLHLRDEKLDPTISLANLAKITNLYSGSDLKNLCISAALAAVREDAEREQANSSTIVKGITKKTIDKHPEIRVLKTHHFQLALKQVTPSCSEDMSSLTELRKWDTMYGDGAWNRKRRSKGIGFDVDAGLPDNASQLGGVSP</sequence>
<dbReference type="Pfam" id="PF00004">
    <property type="entry name" value="AAA"/>
    <property type="match status" value="1"/>
</dbReference>
<evidence type="ECO:0000256" key="2">
    <source>
        <dbReference type="ARBA" id="ARBA00022741"/>
    </source>
</evidence>
<dbReference type="InterPro" id="IPR056027">
    <property type="entry name" value="DUF7608"/>
</dbReference>
<proteinExistence type="predicted"/>
<dbReference type="PROSITE" id="PS00674">
    <property type="entry name" value="AAA"/>
    <property type="match status" value="1"/>
</dbReference>
<accession>A0ABN7VMC9</accession>
<gene>
    <name evidence="8" type="ORF">GMARGA_LOCUS20322</name>
</gene>
<keyword evidence="3" id="KW-1000">Mitochondrion outer membrane</keyword>
<feature type="compositionally biased region" description="Polar residues" evidence="6">
    <location>
        <begin position="68"/>
        <end position="80"/>
    </location>
</feature>
<dbReference type="InterPro" id="IPR003593">
    <property type="entry name" value="AAA+_ATPase"/>
</dbReference>
<evidence type="ECO:0000313" key="9">
    <source>
        <dbReference type="Proteomes" id="UP000789901"/>
    </source>
</evidence>
<evidence type="ECO:0000256" key="3">
    <source>
        <dbReference type="ARBA" id="ARBA00022787"/>
    </source>
</evidence>
<dbReference type="InterPro" id="IPR027417">
    <property type="entry name" value="P-loop_NTPase"/>
</dbReference>
<keyword evidence="2" id="KW-0547">Nucleotide-binding</keyword>
<dbReference type="Pfam" id="PF24581">
    <property type="entry name" value="DUF7608"/>
    <property type="match status" value="1"/>
</dbReference>
<protein>
    <submittedName>
        <fullName evidence="8">30858_t:CDS:1</fullName>
    </submittedName>
</protein>
<dbReference type="SMART" id="SM00382">
    <property type="entry name" value="AAA"/>
    <property type="match status" value="1"/>
</dbReference>
<dbReference type="Proteomes" id="UP000789901">
    <property type="component" value="Unassembled WGS sequence"/>
</dbReference>
<dbReference type="Gene3D" id="3.40.50.300">
    <property type="entry name" value="P-loop containing nucleotide triphosphate hydrolases"/>
    <property type="match status" value="1"/>
</dbReference>
<organism evidence="8 9">
    <name type="scientific">Gigaspora margarita</name>
    <dbReference type="NCBI Taxonomy" id="4874"/>
    <lineage>
        <taxon>Eukaryota</taxon>
        <taxon>Fungi</taxon>
        <taxon>Fungi incertae sedis</taxon>
        <taxon>Mucoromycota</taxon>
        <taxon>Glomeromycotina</taxon>
        <taxon>Glomeromycetes</taxon>
        <taxon>Diversisporales</taxon>
        <taxon>Gigasporaceae</taxon>
        <taxon>Gigaspora</taxon>
    </lineage>
</organism>
<dbReference type="InterPro" id="IPR051701">
    <property type="entry name" value="Mito_OM_Translocase_MSP1"/>
</dbReference>
<evidence type="ECO:0000256" key="5">
    <source>
        <dbReference type="ARBA" id="ARBA00023128"/>
    </source>
</evidence>
<dbReference type="Pfam" id="PF17862">
    <property type="entry name" value="AAA_lid_3"/>
    <property type="match status" value="1"/>
</dbReference>
<feature type="compositionally biased region" description="Polar residues" evidence="6">
    <location>
        <begin position="47"/>
        <end position="61"/>
    </location>
</feature>
<evidence type="ECO:0000256" key="4">
    <source>
        <dbReference type="ARBA" id="ARBA00022840"/>
    </source>
</evidence>
<reference evidence="8 9" key="1">
    <citation type="submission" date="2021-06" db="EMBL/GenBank/DDBJ databases">
        <authorList>
            <person name="Kallberg Y."/>
            <person name="Tangrot J."/>
            <person name="Rosling A."/>
        </authorList>
    </citation>
    <scope>NUCLEOTIDE SEQUENCE [LARGE SCALE GENOMIC DNA]</scope>
    <source>
        <strain evidence="8 9">120-4 pot B 10/14</strain>
    </source>
</reference>
<dbReference type="InterPro" id="IPR003959">
    <property type="entry name" value="ATPase_AAA_core"/>
</dbReference>
<comment type="caution">
    <text evidence="8">The sequence shown here is derived from an EMBL/GenBank/DDBJ whole genome shotgun (WGS) entry which is preliminary data.</text>
</comment>
<keyword evidence="4" id="KW-0067">ATP-binding</keyword>
<dbReference type="InterPro" id="IPR041569">
    <property type="entry name" value="AAA_lid_3"/>
</dbReference>
<dbReference type="Gene3D" id="1.10.8.60">
    <property type="match status" value="1"/>
</dbReference>
<feature type="compositionally biased region" description="Basic residues" evidence="6">
    <location>
        <begin position="122"/>
        <end position="136"/>
    </location>
</feature>
<dbReference type="EMBL" id="CAJVQB010017708">
    <property type="protein sequence ID" value="CAG8785219.1"/>
    <property type="molecule type" value="Genomic_DNA"/>
</dbReference>
<name>A0ABN7VMC9_GIGMA</name>
<dbReference type="InterPro" id="IPR003960">
    <property type="entry name" value="ATPase_AAA_CS"/>
</dbReference>
<keyword evidence="9" id="KW-1185">Reference proteome</keyword>
<keyword evidence="3" id="KW-0472">Membrane</keyword>
<evidence type="ECO:0000259" key="7">
    <source>
        <dbReference type="SMART" id="SM00382"/>
    </source>
</evidence>
<feature type="domain" description="AAA+ ATPase" evidence="7">
    <location>
        <begin position="693"/>
        <end position="830"/>
    </location>
</feature>
<evidence type="ECO:0000256" key="6">
    <source>
        <dbReference type="SAM" id="MobiDB-lite"/>
    </source>
</evidence>
<dbReference type="PANTHER" id="PTHR45644">
    <property type="entry name" value="AAA ATPASE, PUTATIVE (AFU_ORTHOLOGUE AFUA_2G12920)-RELATED-RELATED"/>
    <property type="match status" value="1"/>
</dbReference>
<keyword evidence="5" id="KW-0496">Mitochondrion</keyword>
<dbReference type="PANTHER" id="PTHR45644:SF56">
    <property type="entry name" value="AAA ATPASE, PUTATIVE (AFU_ORTHOLOGUE AFUA_2G12920)-RELATED"/>
    <property type="match status" value="1"/>
</dbReference>
<dbReference type="SUPFAM" id="SSF52540">
    <property type="entry name" value="P-loop containing nucleoside triphosphate hydrolases"/>
    <property type="match status" value="1"/>
</dbReference>
<evidence type="ECO:0000256" key="1">
    <source>
        <dbReference type="ARBA" id="ARBA00004572"/>
    </source>
</evidence>
<comment type="subcellular location">
    <subcellularLocation>
        <location evidence="1">Mitochondrion outer membrane</location>
        <topology evidence="1">Single-pass membrane protein</topology>
    </subcellularLocation>
</comment>